<reference evidence="2 3" key="1">
    <citation type="journal article" date="2019" name="Nat. Plants">
        <title>Genome sequencing of Musa balbisiana reveals subgenome evolution and function divergence in polyploid bananas.</title>
        <authorList>
            <person name="Yao X."/>
        </authorList>
    </citation>
    <scope>NUCLEOTIDE SEQUENCE [LARGE SCALE GENOMIC DNA]</scope>
    <source>
        <strain evidence="3">cv. DH-PKW</strain>
        <tissue evidence="2">Leaves</tissue>
    </source>
</reference>
<dbReference type="AlphaFoldDB" id="A0A4V4H4E4"/>
<proteinExistence type="predicted"/>
<dbReference type="Proteomes" id="UP000317650">
    <property type="component" value="Chromosome 6"/>
</dbReference>
<accession>A0A4V4H4E4</accession>
<evidence type="ECO:0000256" key="1">
    <source>
        <dbReference type="SAM" id="MobiDB-lite"/>
    </source>
</evidence>
<dbReference type="EMBL" id="PYDT01000009">
    <property type="protein sequence ID" value="THU51816.1"/>
    <property type="molecule type" value="Genomic_DNA"/>
</dbReference>
<protein>
    <submittedName>
        <fullName evidence="2">Uncharacterized protein</fullName>
    </submittedName>
</protein>
<name>A0A4V4H4E4_MUSBA</name>
<keyword evidence="3" id="KW-1185">Reference proteome</keyword>
<sequence>MDAAKPRNGTIHPGGTRSMNQVSRNRTIGLKNEISAPIHQRKFGRCDRVINPVLCTRRTALSGERASLLVNACRSPVL</sequence>
<feature type="region of interest" description="Disordered" evidence="1">
    <location>
        <begin position="1"/>
        <end position="23"/>
    </location>
</feature>
<organism evidence="2 3">
    <name type="scientific">Musa balbisiana</name>
    <name type="common">Banana</name>
    <dbReference type="NCBI Taxonomy" id="52838"/>
    <lineage>
        <taxon>Eukaryota</taxon>
        <taxon>Viridiplantae</taxon>
        <taxon>Streptophyta</taxon>
        <taxon>Embryophyta</taxon>
        <taxon>Tracheophyta</taxon>
        <taxon>Spermatophyta</taxon>
        <taxon>Magnoliopsida</taxon>
        <taxon>Liliopsida</taxon>
        <taxon>Zingiberales</taxon>
        <taxon>Musaceae</taxon>
        <taxon>Musa</taxon>
    </lineage>
</organism>
<evidence type="ECO:0000313" key="3">
    <source>
        <dbReference type="Proteomes" id="UP000317650"/>
    </source>
</evidence>
<comment type="caution">
    <text evidence="2">The sequence shown here is derived from an EMBL/GenBank/DDBJ whole genome shotgun (WGS) entry which is preliminary data.</text>
</comment>
<gene>
    <name evidence="2" type="ORF">C4D60_Mb06t35020</name>
</gene>
<evidence type="ECO:0000313" key="2">
    <source>
        <dbReference type="EMBL" id="THU51816.1"/>
    </source>
</evidence>